<gene>
    <name evidence="1" type="ORF">G4D54_22700</name>
</gene>
<dbReference type="EMBL" id="CP048838">
    <property type="protein sequence ID" value="QJA05050.1"/>
    <property type="molecule type" value="Genomic_DNA"/>
</dbReference>
<protein>
    <submittedName>
        <fullName evidence="1">Uncharacterized protein</fullName>
    </submittedName>
</protein>
<dbReference type="AlphaFoldDB" id="A0AAP9MIC4"/>
<dbReference type="GeneID" id="61928411"/>
<dbReference type="Proteomes" id="UP000503330">
    <property type="component" value="Chromosome"/>
</dbReference>
<sequence length="112" mass="13013">MQDTIIQLKALGQMPDSLTGNPAGELVSKYDELLIKVKTPLTEEEVEALIGIFPESTMYEVEWTLLHLVETYMKPELLSKYRNLISKCPSEEWRDTMKVRLDNWEKKNGRLI</sequence>
<evidence type="ECO:0000313" key="1">
    <source>
        <dbReference type="EMBL" id="QJA05050.1"/>
    </source>
</evidence>
<reference evidence="1 2" key="1">
    <citation type="submission" date="2020-02" db="EMBL/GenBank/DDBJ databases">
        <authorList>
            <person name="Kociolek L.K."/>
            <person name="Ozer E.A."/>
        </authorList>
    </citation>
    <scope>NUCLEOTIDE SEQUENCE [LARGE SCALE GENOMIC DNA]</scope>
    <source>
        <strain evidence="1 2">ATCC 14501</strain>
    </source>
</reference>
<organism evidence="1 2">
    <name type="scientific">Clostridium innocuum</name>
    <dbReference type="NCBI Taxonomy" id="1522"/>
    <lineage>
        <taxon>Bacteria</taxon>
        <taxon>Bacillati</taxon>
        <taxon>Bacillota</taxon>
        <taxon>Clostridia</taxon>
        <taxon>Eubacteriales</taxon>
        <taxon>Clostridiaceae</taxon>
        <taxon>Clostridium</taxon>
    </lineage>
</organism>
<proteinExistence type="predicted"/>
<accession>A0AAP9MIC4</accession>
<name>A0AAP9MIC4_CLOIN</name>
<evidence type="ECO:0000313" key="2">
    <source>
        <dbReference type="Proteomes" id="UP000503330"/>
    </source>
</evidence>
<dbReference type="RefSeq" id="WP_002606601.1">
    <property type="nucleotide sequence ID" value="NZ_BAAACC010000014.1"/>
</dbReference>